<evidence type="ECO:0000256" key="1">
    <source>
        <dbReference type="ARBA" id="ARBA00004651"/>
    </source>
</evidence>
<evidence type="ECO:0000256" key="5">
    <source>
        <dbReference type="ARBA" id="ARBA00022692"/>
    </source>
</evidence>
<dbReference type="GO" id="GO:0055085">
    <property type="term" value="P:transmembrane transport"/>
    <property type="evidence" value="ECO:0007669"/>
    <property type="project" value="InterPro"/>
</dbReference>
<dbReference type="InterPro" id="IPR004776">
    <property type="entry name" value="Mem_transp_PIN-like"/>
</dbReference>
<evidence type="ECO:0000256" key="7">
    <source>
        <dbReference type="ARBA" id="ARBA00023136"/>
    </source>
</evidence>
<dbReference type="PANTHER" id="PTHR36838:SF1">
    <property type="entry name" value="SLR1864 PROTEIN"/>
    <property type="match status" value="1"/>
</dbReference>
<comment type="subcellular location">
    <subcellularLocation>
        <location evidence="1">Cell membrane</location>
        <topology evidence="1">Multi-pass membrane protein</topology>
    </subcellularLocation>
</comment>
<dbReference type="EMBL" id="PGTN01000034">
    <property type="protein sequence ID" value="PJF47822.1"/>
    <property type="molecule type" value="Genomic_DNA"/>
</dbReference>
<dbReference type="PANTHER" id="PTHR36838">
    <property type="entry name" value="AUXIN EFFLUX CARRIER FAMILY PROTEIN"/>
    <property type="match status" value="1"/>
</dbReference>
<evidence type="ECO:0000256" key="3">
    <source>
        <dbReference type="ARBA" id="ARBA00022448"/>
    </source>
</evidence>
<keyword evidence="6 8" id="KW-1133">Transmembrane helix</keyword>
<feature type="transmembrane region" description="Helical" evidence="8">
    <location>
        <begin position="38"/>
        <end position="56"/>
    </location>
</feature>
<feature type="transmembrane region" description="Helical" evidence="8">
    <location>
        <begin position="166"/>
        <end position="186"/>
    </location>
</feature>
<feature type="transmembrane region" description="Helical" evidence="8">
    <location>
        <begin position="96"/>
        <end position="115"/>
    </location>
</feature>
<feature type="transmembrane region" description="Helical" evidence="8">
    <location>
        <begin position="62"/>
        <end position="84"/>
    </location>
</feature>
<evidence type="ECO:0000313" key="10">
    <source>
        <dbReference type="Proteomes" id="UP000230790"/>
    </source>
</evidence>
<feature type="transmembrane region" description="Helical" evidence="8">
    <location>
        <begin position="222"/>
        <end position="242"/>
    </location>
</feature>
<sequence>MLWLLPIFVNVLAPVFIILGVAYVATRRLQLEGRTLSRLAYYVLTPAFVFNLISTARIEAALAMRMVAFITLVYVGSVAMAFLVARLLRRSRKMTIAYMMIAAFGNVGNFGLPISQFAQGEAALLPATIYFLANLAFAFVLCVLLANSGHRNPVRAFAQVVRTPSLIALAPAMLINAAGIQLPTFAARTVELLAVAMIAIMLIALGVQFANAGIPPVSLDMLMAAGIRLISGPLLAFALVGFFDLPALERNVGILQASMPAAVLVSIIALENNVLPEFVTATVLFSNLASMVTLLLVLAAL</sequence>
<protein>
    <submittedName>
        <fullName evidence="9">Transporter</fullName>
    </submittedName>
</protein>
<feature type="transmembrane region" description="Helical" evidence="8">
    <location>
        <begin position="6"/>
        <end position="26"/>
    </location>
</feature>
<dbReference type="InterPro" id="IPR038770">
    <property type="entry name" value="Na+/solute_symporter_sf"/>
</dbReference>
<name>A0A2M8QDJ5_9CHLR</name>
<evidence type="ECO:0000313" key="9">
    <source>
        <dbReference type="EMBL" id="PJF47822.1"/>
    </source>
</evidence>
<proteinExistence type="inferred from homology"/>
<accession>A0A2M8QDJ5</accession>
<evidence type="ECO:0000256" key="2">
    <source>
        <dbReference type="ARBA" id="ARBA00010145"/>
    </source>
</evidence>
<feature type="transmembrane region" description="Helical" evidence="8">
    <location>
        <begin position="192"/>
        <end position="210"/>
    </location>
</feature>
<dbReference type="Pfam" id="PF03547">
    <property type="entry name" value="Mem_trans"/>
    <property type="match status" value="1"/>
</dbReference>
<comment type="caution">
    <text evidence="9">The sequence shown here is derived from an EMBL/GenBank/DDBJ whole genome shotgun (WGS) entry which is preliminary data.</text>
</comment>
<comment type="similarity">
    <text evidence="2">Belongs to the auxin efflux carrier (TC 2.A.69) family.</text>
</comment>
<feature type="transmembrane region" description="Helical" evidence="8">
    <location>
        <begin position="278"/>
        <end position="300"/>
    </location>
</feature>
<keyword evidence="7 8" id="KW-0472">Membrane</keyword>
<dbReference type="Gene3D" id="1.20.1530.20">
    <property type="match status" value="1"/>
</dbReference>
<evidence type="ECO:0000256" key="6">
    <source>
        <dbReference type="ARBA" id="ARBA00022989"/>
    </source>
</evidence>
<feature type="transmembrane region" description="Helical" evidence="8">
    <location>
        <begin position="127"/>
        <end position="146"/>
    </location>
</feature>
<dbReference type="Proteomes" id="UP000230790">
    <property type="component" value="Unassembled WGS sequence"/>
</dbReference>
<keyword evidence="3" id="KW-0813">Transport</keyword>
<dbReference type="GO" id="GO:0005886">
    <property type="term" value="C:plasma membrane"/>
    <property type="evidence" value="ECO:0007669"/>
    <property type="project" value="UniProtKB-SubCell"/>
</dbReference>
<evidence type="ECO:0000256" key="8">
    <source>
        <dbReference type="SAM" id="Phobius"/>
    </source>
</evidence>
<gene>
    <name evidence="9" type="ORF">CUN48_06725</name>
</gene>
<reference evidence="9 10" key="1">
    <citation type="submission" date="2017-11" db="EMBL/GenBank/DDBJ databases">
        <title>Evolution of Phototrophy in the Chloroflexi Phylum Driven by Horizontal Gene Transfer.</title>
        <authorList>
            <person name="Ward L.M."/>
            <person name="Hemp J."/>
            <person name="Shih P.M."/>
            <person name="Mcglynn S.E."/>
            <person name="Fischer W."/>
        </authorList>
    </citation>
    <scope>NUCLEOTIDE SEQUENCE [LARGE SCALE GENOMIC DNA]</scope>
    <source>
        <strain evidence="9">JP3_7</strain>
    </source>
</reference>
<organism evidence="9 10">
    <name type="scientific">Candidatus Thermofonsia Clade 3 bacterium</name>
    <dbReference type="NCBI Taxonomy" id="2364212"/>
    <lineage>
        <taxon>Bacteria</taxon>
        <taxon>Bacillati</taxon>
        <taxon>Chloroflexota</taxon>
        <taxon>Candidatus Thermofontia</taxon>
        <taxon>Candidatus Thermofonsia Clade 3</taxon>
    </lineage>
</organism>
<dbReference type="AlphaFoldDB" id="A0A2M8QDJ5"/>
<keyword evidence="4" id="KW-1003">Cell membrane</keyword>
<evidence type="ECO:0000256" key="4">
    <source>
        <dbReference type="ARBA" id="ARBA00022475"/>
    </source>
</evidence>
<keyword evidence="5 8" id="KW-0812">Transmembrane</keyword>